<dbReference type="Proteomes" id="UP001156398">
    <property type="component" value="Unassembled WGS sequence"/>
</dbReference>
<protein>
    <submittedName>
        <fullName evidence="2">GNAT family N-acetyltransferase</fullName>
        <ecNumber evidence="2">2.3.1.-</ecNumber>
    </submittedName>
</protein>
<dbReference type="EMBL" id="JAAGKO020000006">
    <property type="protein sequence ID" value="MDI5962331.1"/>
    <property type="molecule type" value="Genomic_DNA"/>
</dbReference>
<gene>
    <name evidence="2" type="ORF">POF43_006315</name>
</gene>
<organism evidence="2 3">
    <name type="scientific">Streptantibioticus silvisoli</name>
    <dbReference type="NCBI Taxonomy" id="2705255"/>
    <lineage>
        <taxon>Bacteria</taxon>
        <taxon>Bacillati</taxon>
        <taxon>Actinomycetota</taxon>
        <taxon>Actinomycetes</taxon>
        <taxon>Kitasatosporales</taxon>
        <taxon>Streptomycetaceae</taxon>
        <taxon>Streptantibioticus</taxon>
    </lineage>
</organism>
<keyword evidence="2" id="KW-0012">Acyltransferase</keyword>
<evidence type="ECO:0000313" key="3">
    <source>
        <dbReference type="Proteomes" id="UP001156398"/>
    </source>
</evidence>
<dbReference type="GO" id="GO:0016746">
    <property type="term" value="F:acyltransferase activity"/>
    <property type="evidence" value="ECO:0007669"/>
    <property type="project" value="UniProtKB-KW"/>
</dbReference>
<dbReference type="EC" id="2.3.1.-" evidence="2"/>
<accession>A0ABT6VYH9</accession>
<dbReference type="InterPro" id="IPR038740">
    <property type="entry name" value="BioF2-like_GNAT_dom"/>
</dbReference>
<evidence type="ECO:0000313" key="2">
    <source>
        <dbReference type="EMBL" id="MDI5962331.1"/>
    </source>
</evidence>
<keyword evidence="3" id="KW-1185">Reference proteome</keyword>
<dbReference type="Pfam" id="PF13480">
    <property type="entry name" value="Acetyltransf_6"/>
    <property type="match status" value="1"/>
</dbReference>
<name>A0ABT6VYH9_9ACTN</name>
<dbReference type="InterPro" id="IPR016181">
    <property type="entry name" value="Acyl_CoA_acyltransferase"/>
</dbReference>
<proteinExistence type="predicted"/>
<comment type="caution">
    <text evidence="2">The sequence shown here is derived from an EMBL/GenBank/DDBJ whole genome shotgun (WGS) entry which is preliminary data.</text>
</comment>
<keyword evidence="2" id="KW-0808">Transferase</keyword>
<dbReference type="RefSeq" id="WP_271325712.1">
    <property type="nucleotide sequence ID" value="NZ_JAAGKO020000006.1"/>
</dbReference>
<dbReference type="Gene3D" id="3.40.630.30">
    <property type="match status" value="1"/>
</dbReference>
<sequence>MSTIDIHVAAAFREVDAEAWTDVTTRSAAPVQYAPAYLRSYEAAPLSPFLEVRYLTAAQDGRATAVLPCYLQERPDPYGALRSAGLPVGDGPALLGHNWYCYDTRVPMLAGTPALRDRVLHRMLDTLADTARADGASTAGLVNVTEDDPVLQVARDKGWPTAPMVTRFQLPIAGVADYEGYLERLGARTRGTIRRYLRRAADAGATTVVEPPTPDVLKTVCQLTRLTAAKHGSDDMYPEGPFVDFVMGLGDRALVVRVDQGPETLAGAVVLLDDERLHMWVGGTPYATVDSYSPNYLLWATEIRTAIDLGKVLVEGGRANQPMKRRHGMNPLPLWACVTPVAR</sequence>
<feature type="domain" description="BioF2-like acetyltransferase" evidence="1">
    <location>
        <begin position="188"/>
        <end position="325"/>
    </location>
</feature>
<evidence type="ECO:0000259" key="1">
    <source>
        <dbReference type="Pfam" id="PF13480"/>
    </source>
</evidence>
<reference evidence="2 3" key="1">
    <citation type="submission" date="2023-05" db="EMBL/GenBank/DDBJ databases">
        <title>Streptantibioticus silvisoli sp. nov., acidotolerant actinomycetes 1 from pine litter.</title>
        <authorList>
            <person name="Swiecimska M."/>
            <person name="Golinska P."/>
            <person name="Sangal V."/>
            <person name="Wachnowicz B."/>
            <person name="Goodfellow M."/>
        </authorList>
    </citation>
    <scope>NUCLEOTIDE SEQUENCE [LARGE SCALE GENOMIC DNA]</scope>
    <source>
        <strain evidence="2 3">SL54</strain>
    </source>
</reference>
<dbReference type="SUPFAM" id="SSF55729">
    <property type="entry name" value="Acyl-CoA N-acyltransferases (Nat)"/>
    <property type="match status" value="1"/>
</dbReference>